<dbReference type="InterPro" id="IPR001566">
    <property type="entry name" value="23S_rRNA_MeTrfase_RlmD"/>
</dbReference>
<keyword evidence="5 11" id="KW-0949">S-adenosyl-L-methionine</keyword>
<dbReference type="Gene3D" id="2.40.50.1070">
    <property type="match status" value="1"/>
</dbReference>
<dbReference type="GO" id="GO:0003723">
    <property type="term" value="F:RNA binding"/>
    <property type="evidence" value="ECO:0007669"/>
    <property type="project" value="InterPro"/>
</dbReference>
<keyword evidence="6 11" id="KW-0479">Metal-binding</keyword>
<dbReference type="Pfam" id="PF01938">
    <property type="entry name" value="TRAM"/>
    <property type="match status" value="1"/>
</dbReference>
<keyword evidence="16" id="KW-1185">Reference proteome</keyword>
<name>A0A3M2RJN4_9GAMM</name>
<evidence type="ECO:0000256" key="4">
    <source>
        <dbReference type="ARBA" id="ARBA00022679"/>
    </source>
</evidence>
<dbReference type="RefSeq" id="WP_114333054.1">
    <property type="nucleotide sequence ID" value="NZ_QMDL01000001.1"/>
</dbReference>
<evidence type="ECO:0000256" key="11">
    <source>
        <dbReference type="HAMAP-Rule" id="MF_01010"/>
    </source>
</evidence>
<dbReference type="InterPro" id="IPR002792">
    <property type="entry name" value="TRAM_dom"/>
</dbReference>
<feature type="binding site" evidence="11">
    <location>
        <position position="357"/>
    </location>
    <ligand>
        <name>S-adenosyl-L-methionine</name>
        <dbReference type="ChEBI" id="CHEBI:59789"/>
    </ligand>
</feature>
<feature type="binding site" evidence="11">
    <location>
        <position position="87"/>
    </location>
    <ligand>
        <name>[4Fe-4S] cluster</name>
        <dbReference type="ChEBI" id="CHEBI:49883"/>
    </ligand>
</feature>
<feature type="binding site" evidence="11">
    <location>
        <position position="314"/>
    </location>
    <ligand>
        <name>S-adenosyl-L-methionine</name>
        <dbReference type="ChEBI" id="CHEBI:59789"/>
    </ligand>
</feature>
<keyword evidence="7 11" id="KW-0408">Iron</keyword>
<keyword evidence="3 11" id="KW-0489">Methyltransferase</keyword>
<dbReference type="Gene3D" id="2.40.50.140">
    <property type="entry name" value="Nucleic acid-binding proteins"/>
    <property type="match status" value="1"/>
</dbReference>
<evidence type="ECO:0000256" key="1">
    <source>
        <dbReference type="ARBA" id="ARBA00022485"/>
    </source>
</evidence>
<feature type="binding site" evidence="11">
    <location>
        <position position="84"/>
    </location>
    <ligand>
        <name>[4Fe-4S] cluster</name>
        <dbReference type="ChEBI" id="CHEBI:49883"/>
    </ligand>
</feature>
<dbReference type="PROSITE" id="PS01230">
    <property type="entry name" value="TRMA_1"/>
    <property type="match status" value="1"/>
</dbReference>
<feature type="domain" description="TRAM" evidence="14">
    <location>
        <begin position="7"/>
        <end position="65"/>
    </location>
</feature>
<dbReference type="CDD" id="cd02440">
    <property type="entry name" value="AdoMet_MTases"/>
    <property type="match status" value="1"/>
</dbReference>
<evidence type="ECO:0000256" key="2">
    <source>
        <dbReference type="ARBA" id="ARBA00022552"/>
    </source>
</evidence>
<dbReference type="EMBL" id="QMDL01000001">
    <property type="protein sequence ID" value="RMJ05536.1"/>
    <property type="molecule type" value="Genomic_DNA"/>
</dbReference>
<keyword evidence="8 11" id="KW-0411">Iron-sulfur</keyword>
<dbReference type="SUPFAM" id="SSF53335">
    <property type="entry name" value="S-adenosyl-L-methionine-dependent methyltransferases"/>
    <property type="match status" value="1"/>
</dbReference>
<dbReference type="Gene3D" id="3.40.50.150">
    <property type="entry name" value="Vaccinia Virus protein VP39"/>
    <property type="match status" value="1"/>
</dbReference>
<evidence type="ECO:0000256" key="13">
    <source>
        <dbReference type="PROSITE-ProRule" id="PRU10015"/>
    </source>
</evidence>
<evidence type="ECO:0000256" key="6">
    <source>
        <dbReference type="ARBA" id="ARBA00022723"/>
    </source>
</evidence>
<dbReference type="Pfam" id="PF05958">
    <property type="entry name" value="tRNA_U5-meth_tr"/>
    <property type="match status" value="1"/>
</dbReference>
<proteinExistence type="inferred from homology"/>
<feature type="binding site" evidence="11 12">
    <location>
        <position position="280"/>
    </location>
    <ligand>
        <name>S-adenosyl-L-methionine</name>
        <dbReference type="ChEBI" id="CHEBI:59789"/>
    </ligand>
</feature>
<evidence type="ECO:0000313" key="15">
    <source>
        <dbReference type="EMBL" id="RMJ05536.1"/>
    </source>
</evidence>
<dbReference type="PANTHER" id="PTHR11061">
    <property type="entry name" value="RNA M5U METHYLTRANSFERASE"/>
    <property type="match status" value="1"/>
</dbReference>
<evidence type="ECO:0000256" key="9">
    <source>
        <dbReference type="ARBA" id="ARBA00052756"/>
    </source>
</evidence>
<feature type="active site" description="Nucleophile" evidence="11 12">
    <location>
        <position position="404"/>
    </location>
</feature>
<dbReference type="InterPro" id="IPR012340">
    <property type="entry name" value="NA-bd_OB-fold"/>
</dbReference>
<feature type="active site" evidence="13">
    <location>
        <position position="404"/>
    </location>
</feature>
<keyword evidence="2 11" id="KW-0698">rRNA processing</keyword>
<accession>A0A3M2RJN4</accession>
<dbReference type="InterPro" id="IPR010280">
    <property type="entry name" value="U5_MeTrfase_fam"/>
</dbReference>
<evidence type="ECO:0000256" key="3">
    <source>
        <dbReference type="ARBA" id="ARBA00022603"/>
    </source>
</evidence>
<dbReference type="EC" id="2.1.1.190" evidence="11"/>
<dbReference type="NCBIfam" id="NF009639">
    <property type="entry name" value="PRK13168.1"/>
    <property type="match status" value="1"/>
</dbReference>
<dbReference type="PROSITE" id="PS51687">
    <property type="entry name" value="SAM_MT_RNA_M5U"/>
    <property type="match status" value="1"/>
</dbReference>
<feature type="binding site" evidence="11 12">
    <location>
        <position position="378"/>
    </location>
    <ligand>
        <name>S-adenosyl-L-methionine</name>
        <dbReference type="ChEBI" id="CHEBI:59789"/>
    </ligand>
</feature>
<keyword evidence="1 11" id="KW-0004">4Fe-4S</keyword>
<feature type="binding site" evidence="11 12">
    <location>
        <position position="309"/>
    </location>
    <ligand>
        <name>S-adenosyl-L-methionine</name>
        <dbReference type="ChEBI" id="CHEBI:59789"/>
    </ligand>
</feature>
<comment type="catalytic activity">
    <reaction evidence="9 11">
        <text>uridine(1939) in 23S rRNA + S-adenosyl-L-methionine = 5-methyluridine(1939) in 23S rRNA + S-adenosyl-L-homocysteine + H(+)</text>
        <dbReference type="Rhea" id="RHEA:42908"/>
        <dbReference type="Rhea" id="RHEA-COMP:10278"/>
        <dbReference type="Rhea" id="RHEA-COMP:10279"/>
        <dbReference type="ChEBI" id="CHEBI:15378"/>
        <dbReference type="ChEBI" id="CHEBI:57856"/>
        <dbReference type="ChEBI" id="CHEBI:59789"/>
        <dbReference type="ChEBI" id="CHEBI:65315"/>
        <dbReference type="ChEBI" id="CHEBI:74447"/>
        <dbReference type="EC" id="2.1.1.190"/>
    </reaction>
</comment>
<dbReference type="Proteomes" id="UP000265903">
    <property type="component" value="Unassembled WGS sequence"/>
</dbReference>
<dbReference type="SUPFAM" id="SSF50249">
    <property type="entry name" value="Nucleic acid-binding proteins"/>
    <property type="match status" value="1"/>
</dbReference>
<gene>
    <name evidence="11 15" type="primary">rlmD</name>
    <name evidence="15" type="ORF">DOQ08_00206</name>
</gene>
<dbReference type="GO" id="GO:0070475">
    <property type="term" value="P:rRNA base methylation"/>
    <property type="evidence" value="ECO:0007669"/>
    <property type="project" value="TreeGrafter"/>
</dbReference>
<dbReference type="PROSITE" id="PS50926">
    <property type="entry name" value="TRAM"/>
    <property type="match status" value="1"/>
</dbReference>
<comment type="function">
    <text evidence="10 11">Catalyzes the formation of 5-methyl-uridine at position 1939 (m5U1939) in 23S rRNA.</text>
</comment>
<evidence type="ECO:0000313" key="16">
    <source>
        <dbReference type="Proteomes" id="UP000265903"/>
    </source>
</evidence>
<dbReference type="PANTHER" id="PTHR11061:SF49">
    <property type="entry name" value="23S RRNA (URACIL(1939)-C(5))-METHYLTRANSFERASE RLMD"/>
    <property type="match status" value="1"/>
</dbReference>
<dbReference type="OrthoDB" id="9804590at2"/>
<dbReference type="FunFam" id="3.40.50.150:FF:000009">
    <property type="entry name" value="23S rRNA (Uracil(1939)-C(5))-methyltransferase RlmD"/>
    <property type="match status" value="1"/>
</dbReference>
<dbReference type="InterPro" id="IPR030390">
    <property type="entry name" value="MeTrfase_TrmA_AS"/>
</dbReference>
<sequence length="452" mass="50850">MSRRRRKVLPQEPVRCEIESLGHDGRGIARADGKVQFVDGGLPGETVMAKVVGSRSKFDELRTLEVLEAAPDRQQPPCKFADLCGGCSLQHMSADAQIRFKENTLREHFAHFGGIEPEDWVEPMRSPDTLGYRRKARLGVRYVKARESVLVGFREKRNSFLTDIDECVVLDPRIGERIMPLRELLHGMAAFDRIAQVEVACGDDHAAMVFRNMDALVPEDQEKLIAFGQIHDLHIYLQPKGPDTVHRIWPESSGRDDERLSYRMEEFDLTMQFHPMDFTQVNAGINGKMVHRAVEWLDIQPGERVLDLFCGLGNFTLPLARKGGQVVGVEGDDAMVVRGRENAKLNGLDNVEFFGADLHGDFTDQSWAKEGFDKILIDPPRSGAEDICKYLTAFGADQIVYVSCNPATLARDAGVMVNNGYRLVRAGVMDMFPHTTHVESIALFERDKRKKV</sequence>
<dbReference type="NCBIfam" id="TIGR00479">
    <property type="entry name" value="rumA"/>
    <property type="match status" value="1"/>
</dbReference>
<dbReference type="GO" id="GO:0051539">
    <property type="term" value="F:4 iron, 4 sulfur cluster binding"/>
    <property type="evidence" value="ECO:0007669"/>
    <property type="project" value="UniProtKB-KW"/>
</dbReference>
<comment type="similarity">
    <text evidence="11">Belongs to the class I-like SAM-binding methyltransferase superfamily. RNA M5U methyltransferase family. RlmD subfamily.</text>
</comment>
<comment type="caution">
    <text evidence="15">The sequence shown here is derived from an EMBL/GenBank/DDBJ whole genome shotgun (WGS) entry which is preliminary data.</text>
</comment>
<dbReference type="GO" id="GO:0070041">
    <property type="term" value="F:rRNA (uridine-C5-)-methyltransferase activity"/>
    <property type="evidence" value="ECO:0007669"/>
    <property type="project" value="UniProtKB-UniRule"/>
</dbReference>
<evidence type="ECO:0000256" key="5">
    <source>
        <dbReference type="ARBA" id="ARBA00022691"/>
    </source>
</evidence>
<dbReference type="GO" id="GO:0005506">
    <property type="term" value="F:iron ion binding"/>
    <property type="evidence" value="ECO:0007669"/>
    <property type="project" value="UniProtKB-UniRule"/>
</dbReference>
<dbReference type="HAMAP" id="MF_01010">
    <property type="entry name" value="23SrRNA_methyltr_RlmD"/>
    <property type="match status" value="1"/>
</dbReference>
<evidence type="ECO:0000256" key="8">
    <source>
        <dbReference type="ARBA" id="ARBA00023014"/>
    </source>
</evidence>
<organism evidence="15 16">
    <name type="scientific">Marinobacter litoralis</name>
    <dbReference type="NCBI Taxonomy" id="187981"/>
    <lineage>
        <taxon>Bacteria</taxon>
        <taxon>Pseudomonadati</taxon>
        <taxon>Pseudomonadota</taxon>
        <taxon>Gammaproteobacteria</taxon>
        <taxon>Pseudomonadales</taxon>
        <taxon>Marinobacteraceae</taxon>
        <taxon>Marinobacter</taxon>
    </lineage>
</organism>
<feature type="binding site" evidence="11">
    <location>
        <position position="78"/>
    </location>
    <ligand>
        <name>[4Fe-4S] cluster</name>
        <dbReference type="ChEBI" id="CHEBI:49883"/>
    </ligand>
</feature>
<evidence type="ECO:0000256" key="10">
    <source>
        <dbReference type="ARBA" id="ARBA00059995"/>
    </source>
</evidence>
<evidence type="ECO:0000256" key="12">
    <source>
        <dbReference type="PROSITE-ProRule" id="PRU01024"/>
    </source>
</evidence>
<evidence type="ECO:0000259" key="14">
    <source>
        <dbReference type="PROSITE" id="PS50926"/>
    </source>
</evidence>
<feature type="binding site" evidence="11">
    <location>
        <position position="167"/>
    </location>
    <ligand>
        <name>[4Fe-4S] cluster</name>
        <dbReference type="ChEBI" id="CHEBI:49883"/>
    </ligand>
</feature>
<keyword evidence="4 11" id="KW-0808">Transferase</keyword>
<feature type="binding site" evidence="11 12">
    <location>
        <position position="330"/>
    </location>
    <ligand>
        <name>S-adenosyl-L-methionine</name>
        <dbReference type="ChEBI" id="CHEBI:59789"/>
    </ligand>
</feature>
<dbReference type="AlphaFoldDB" id="A0A3M2RJN4"/>
<protein>
    <recommendedName>
        <fullName evidence="11">23S rRNA (uracil(1939)-C(5))-methyltransferase RlmD</fullName>
        <ecNumber evidence="11">2.1.1.190</ecNumber>
    </recommendedName>
    <alternativeName>
        <fullName evidence="11">23S rRNA(m5U1939)-methyltransferase</fullName>
    </alternativeName>
</protein>
<dbReference type="InterPro" id="IPR029063">
    <property type="entry name" value="SAM-dependent_MTases_sf"/>
</dbReference>
<dbReference type="InterPro" id="IPR030391">
    <property type="entry name" value="MeTrfase_TrmA_CS"/>
</dbReference>
<evidence type="ECO:0000256" key="7">
    <source>
        <dbReference type="ARBA" id="ARBA00023004"/>
    </source>
</evidence>
<reference evidence="15 16" key="1">
    <citation type="submission" date="2018-08" db="EMBL/GenBank/DDBJ databases">
        <title>Whole Genome Sequence of the Moderate Halophilic Marine Bacterium Marinobacter litoralis Sw-45.</title>
        <authorList>
            <person name="Musa H."/>
        </authorList>
    </citation>
    <scope>NUCLEOTIDE SEQUENCE [LARGE SCALE GENOMIC DNA]</scope>
    <source>
        <strain evidence="15 16">Sw-45</strain>
    </source>
</reference>
<dbReference type="PROSITE" id="PS01231">
    <property type="entry name" value="TRMA_2"/>
    <property type="match status" value="1"/>
</dbReference>